<sequence>MNIFGRNNKPISPQFLDGIIRGLNYVANSASDMNLSHYQNLISQYFDYDEEKCTYKPKTIKLMLDDEHEITMPLIAVTDAKGLYLDELGVDFSVRVTGVDTDNLQQDFKDKYPKLIVDISPSHRNKGEINKDFIDFKVKFKSSDAPECVMKIIDKFNTQIIPKKIVSDSSSEMTPPEVNTSH</sequence>
<reference evidence="1 2" key="2">
    <citation type="journal article" date="2008" name="BMC Genomics">
        <title>Comparative genomics-based investigation of resequencing targets in Vibrio fischeri: focus on point miscalls and artefactual expansions.</title>
        <authorList>
            <person name="Mandel M.J."/>
            <person name="Stabb E.V."/>
            <person name="Ruby E.G."/>
        </authorList>
    </citation>
    <scope>NUCLEOTIDE SEQUENCE [LARGE SCALE GENOMIC DNA]</scope>
    <source>
        <strain evidence="2">ATCC 700601 / ES114</strain>
    </source>
</reference>
<protein>
    <recommendedName>
        <fullName evidence="3">DUF2589 domain-containing protein</fullName>
    </recommendedName>
</protein>
<accession>Q5DYU3</accession>
<dbReference type="KEGG" id="vfi:VF_A0983"/>
<reference evidence="1 2" key="1">
    <citation type="journal article" date="2005" name="Proc. Natl. Acad. Sci. U.S.A.">
        <title>Complete genome sequence of Vibrio fischeri: a symbiotic bacterium with pathogenic congeners.</title>
        <authorList>
            <person name="Ruby E.G."/>
            <person name="Urbanowski M."/>
            <person name="Campbell J."/>
            <person name="Dunn A."/>
            <person name="Faini M."/>
            <person name="Gunsalus R."/>
            <person name="Lostroh P."/>
            <person name="Lupp C."/>
            <person name="McCann J."/>
            <person name="Millikan D."/>
            <person name="Schaefer A."/>
            <person name="Stabb E."/>
            <person name="Stevens A."/>
            <person name="Visick K."/>
            <person name="Whistler C."/>
            <person name="Greenberg E.P."/>
        </authorList>
    </citation>
    <scope>NUCLEOTIDE SEQUENCE [LARGE SCALE GENOMIC DNA]</scope>
    <source>
        <strain evidence="2">ATCC 700601 / ES114</strain>
    </source>
</reference>
<dbReference type="InterPro" id="IPR024510">
    <property type="entry name" value="DUF2589"/>
</dbReference>
<evidence type="ECO:0000313" key="1">
    <source>
        <dbReference type="EMBL" id="AAW88053.1"/>
    </source>
</evidence>
<evidence type="ECO:0000313" key="2">
    <source>
        <dbReference type="Proteomes" id="UP000000537"/>
    </source>
</evidence>
<dbReference type="Pfam" id="PF11655">
    <property type="entry name" value="DUF2589"/>
    <property type="match status" value="1"/>
</dbReference>
<dbReference type="Proteomes" id="UP000000537">
    <property type="component" value="Chromosome II"/>
</dbReference>
<dbReference type="STRING" id="312309.VF_A0983"/>
<dbReference type="eggNOG" id="ENOG50306JH">
    <property type="taxonomic scope" value="Bacteria"/>
</dbReference>
<name>Q5DYU3_ALIF1</name>
<dbReference type="AlphaFoldDB" id="Q5DYU3"/>
<keyword evidence="2" id="KW-1185">Reference proteome</keyword>
<gene>
    <name evidence="1" type="ordered locus">VF_A0983</name>
</gene>
<dbReference type="PATRIC" id="fig|312309.11.peg.3583"/>
<proteinExistence type="predicted"/>
<dbReference type="EMBL" id="CP000021">
    <property type="protein sequence ID" value="AAW88053.1"/>
    <property type="molecule type" value="Genomic_DNA"/>
</dbReference>
<dbReference type="RefSeq" id="WP_011263799.1">
    <property type="nucleotide sequence ID" value="NC_006841.2"/>
</dbReference>
<dbReference type="HOGENOM" id="CLU_1481388_0_0_6"/>
<dbReference type="GeneID" id="54166300"/>
<dbReference type="EnsemblBacteria" id="AAW88053">
    <property type="protein sequence ID" value="AAW88053"/>
    <property type="gene ID" value="VF_A0983"/>
</dbReference>
<evidence type="ECO:0008006" key="3">
    <source>
        <dbReference type="Google" id="ProtNLM"/>
    </source>
</evidence>
<organism evidence="1 2">
    <name type="scientific">Aliivibrio fischeri (strain ATCC 700601 / ES114)</name>
    <name type="common">Vibrio fischeri</name>
    <dbReference type="NCBI Taxonomy" id="312309"/>
    <lineage>
        <taxon>Bacteria</taxon>
        <taxon>Pseudomonadati</taxon>
        <taxon>Pseudomonadota</taxon>
        <taxon>Gammaproteobacteria</taxon>
        <taxon>Vibrionales</taxon>
        <taxon>Vibrionaceae</taxon>
        <taxon>Aliivibrio</taxon>
    </lineage>
</organism>
<dbReference type="OrthoDB" id="5874562at2"/>